<evidence type="ECO:0000313" key="2">
    <source>
        <dbReference type="EMBL" id="MFC5175488.1"/>
    </source>
</evidence>
<sequence>MQFARTTGPFLEHELVDQVDAAGRRLLDDAVLDGADPTEPAGPAAEGDRAGAPASGGRER</sequence>
<dbReference type="RefSeq" id="WP_378586317.1">
    <property type="nucleotide sequence ID" value="NZ_JBHSKD010000002.1"/>
</dbReference>
<dbReference type="EMBL" id="JBHSKD010000002">
    <property type="protein sequence ID" value="MFC5175488.1"/>
    <property type="molecule type" value="Genomic_DNA"/>
</dbReference>
<protein>
    <submittedName>
        <fullName evidence="2">Uncharacterized protein</fullName>
    </submittedName>
</protein>
<proteinExistence type="predicted"/>
<evidence type="ECO:0000313" key="3">
    <source>
        <dbReference type="Proteomes" id="UP001596087"/>
    </source>
</evidence>
<name>A0ABW0BE05_9ACTN</name>
<reference evidence="3" key="1">
    <citation type="journal article" date="2019" name="Int. J. Syst. Evol. Microbiol.">
        <title>The Global Catalogue of Microorganisms (GCM) 10K type strain sequencing project: providing services to taxonomists for standard genome sequencing and annotation.</title>
        <authorList>
            <consortium name="The Broad Institute Genomics Platform"/>
            <consortium name="The Broad Institute Genome Sequencing Center for Infectious Disease"/>
            <person name="Wu L."/>
            <person name="Ma J."/>
        </authorList>
    </citation>
    <scope>NUCLEOTIDE SEQUENCE [LARGE SCALE GENOMIC DNA]</scope>
    <source>
        <strain evidence="3">DFY41</strain>
    </source>
</reference>
<evidence type="ECO:0000256" key="1">
    <source>
        <dbReference type="SAM" id="MobiDB-lite"/>
    </source>
</evidence>
<gene>
    <name evidence="2" type="ORF">ACFPGP_02310</name>
</gene>
<keyword evidence="3" id="KW-1185">Reference proteome</keyword>
<accession>A0ABW0BE05</accession>
<dbReference type="Proteomes" id="UP001596087">
    <property type="component" value="Unassembled WGS sequence"/>
</dbReference>
<comment type="caution">
    <text evidence="2">The sequence shown here is derived from an EMBL/GenBank/DDBJ whole genome shotgun (WGS) entry which is preliminary data.</text>
</comment>
<feature type="region of interest" description="Disordered" evidence="1">
    <location>
        <begin position="30"/>
        <end position="60"/>
    </location>
</feature>
<organism evidence="2 3">
    <name type="scientific">Nocardioides taihuensis</name>
    <dbReference type="NCBI Taxonomy" id="1835606"/>
    <lineage>
        <taxon>Bacteria</taxon>
        <taxon>Bacillati</taxon>
        <taxon>Actinomycetota</taxon>
        <taxon>Actinomycetes</taxon>
        <taxon>Propionibacteriales</taxon>
        <taxon>Nocardioidaceae</taxon>
        <taxon>Nocardioides</taxon>
    </lineage>
</organism>